<feature type="signal peptide" evidence="2">
    <location>
        <begin position="1"/>
        <end position="19"/>
    </location>
</feature>
<feature type="chain" id="PRO_5001865030" evidence="2">
    <location>
        <begin position="20"/>
        <end position="371"/>
    </location>
</feature>
<evidence type="ECO:0000259" key="3">
    <source>
        <dbReference type="Pfam" id="PF18962"/>
    </source>
</evidence>
<dbReference type="OrthoDB" id="9798438at2"/>
<evidence type="ECO:0000313" key="4">
    <source>
        <dbReference type="EMBL" id="GAL60636.1"/>
    </source>
</evidence>
<accession>A0A090V733</accession>
<reference evidence="4 5" key="1">
    <citation type="journal article" date="2014" name="Genome Announc.">
        <title>Draft Genome Sequences of Marine Flavobacterium Algibacter lectus Strains SS8 and NR4.</title>
        <authorList>
            <person name="Takatani N."/>
            <person name="Nakanishi M."/>
            <person name="Meirelles P."/>
            <person name="Mino S."/>
            <person name="Suda W."/>
            <person name="Oshima K."/>
            <person name="Hattori M."/>
            <person name="Ohkuma M."/>
            <person name="Hosokawa M."/>
            <person name="Miyashita K."/>
            <person name="Thompson F.L."/>
            <person name="Niwa A."/>
            <person name="Sawabe T."/>
            <person name="Sawabe T."/>
        </authorList>
    </citation>
    <scope>NUCLEOTIDE SEQUENCE [LARGE SCALE GENOMIC DNA]</scope>
    <source>
        <strain evidence="4 5">JCM 19300</strain>
    </source>
</reference>
<organism evidence="4 5">
    <name type="scientific">Algibacter lectus</name>
    <dbReference type="NCBI Taxonomy" id="221126"/>
    <lineage>
        <taxon>Bacteria</taxon>
        <taxon>Pseudomonadati</taxon>
        <taxon>Bacteroidota</taxon>
        <taxon>Flavobacteriia</taxon>
        <taxon>Flavobacteriales</taxon>
        <taxon>Flavobacteriaceae</taxon>
        <taxon>Algibacter</taxon>
    </lineage>
</organism>
<name>A0A090V733_9FLAO</name>
<feature type="domain" description="Secretion system C-terminal sorting" evidence="3">
    <location>
        <begin position="305"/>
        <end position="369"/>
    </location>
</feature>
<dbReference type="EMBL" id="BBNQ01000001">
    <property type="protein sequence ID" value="GAL60636.1"/>
    <property type="molecule type" value="Genomic_DNA"/>
</dbReference>
<dbReference type="RefSeq" id="WP_042502337.1">
    <property type="nucleotide sequence ID" value="NZ_BBNQ01000001.1"/>
</dbReference>
<dbReference type="InterPro" id="IPR026444">
    <property type="entry name" value="Secre_tail"/>
</dbReference>
<protein>
    <submittedName>
        <fullName evidence="4">Gll0560 protein</fullName>
    </submittedName>
</protein>
<proteinExistence type="predicted"/>
<sequence>MKFIALLIVFVFSVSTVFAQISDAIEEFALPDELNESSGIIFFNNKLLTHNDSGGENKLYELDVNSGLVTRTVTVLNTTNVDWEDLTQDDSYIYIGDFGNYAGDRTDLKIYKISKTDYLNSTNVTAEIISFNYAAQTSFTNNENNTEWDAESLISFNTENLILFSRNWINGNTRAYLIPKTAGNYGLNPLPSTLNSGGLTSGATYNSESKKLFLIGYTQFLQPFVWESENFTGIDVFSGTNTQTSLSANFGFEQIEGITGNGDGKYFISSETFNNSGISDYGKFISFSEENTLSINNDGVAEFQLFPNPVNTTLSIKANNFQKVEIFNTKGALLHLGNSKTLNMQAFNSGIYFVKITQNNNTSSIKKIIKK</sequence>
<dbReference type="Pfam" id="PF18962">
    <property type="entry name" value="Por_Secre_tail"/>
    <property type="match status" value="1"/>
</dbReference>
<gene>
    <name evidence="4" type="ORF">JCM19300_3574</name>
</gene>
<comment type="caution">
    <text evidence="4">The sequence shown here is derived from an EMBL/GenBank/DDBJ whole genome shotgun (WGS) entry which is preliminary data.</text>
</comment>
<dbReference type="NCBIfam" id="TIGR04183">
    <property type="entry name" value="Por_Secre_tail"/>
    <property type="match status" value="1"/>
</dbReference>
<evidence type="ECO:0000313" key="5">
    <source>
        <dbReference type="Proteomes" id="UP000029644"/>
    </source>
</evidence>
<evidence type="ECO:0000256" key="1">
    <source>
        <dbReference type="ARBA" id="ARBA00022729"/>
    </source>
</evidence>
<dbReference type="AlphaFoldDB" id="A0A090V733"/>
<keyword evidence="1 2" id="KW-0732">Signal</keyword>
<dbReference type="Proteomes" id="UP000029644">
    <property type="component" value="Unassembled WGS sequence"/>
</dbReference>
<evidence type="ECO:0000256" key="2">
    <source>
        <dbReference type="SAM" id="SignalP"/>
    </source>
</evidence>